<proteinExistence type="predicted"/>
<comment type="caution">
    <text evidence="1">The sequence shown here is derived from an EMBL/GenBank/DDBJ whole genome shotgun (WGS) entry which is preliminary data.</text>
</comment>
<protein>
    <submittedName>
        <fullName evidence="1">Uncharacterized protein</fullName>
    </submittedName>
</protein>
<dbReference type="Proteomes" id="UP001458070">
    <property type="component" value="Unassembled WGS sequence"/>
</dbReference>
<evidence type="ECO:0000313" key="2">
    <source>
        <dbReference type="Proteomes" id="UP001458070"/>
    </source>
</evidence>
<keyword evidence="2" id="KW-1185">Reference proteome</keyword>
<gene>
    <name evidence="1" type="ORF">AAFL32_15130</name>
</gene>
<organism evidence="1 2">
    <name type="scientific">Klebsiella grimontii</name>
    <dbReference type="NCBI Taxonomy" id="2058152"/>
    <lineage>
        <taxon>Bacteria</taxon>
        <taxon>Pseudomonadati</taxon>
        <taxon>Pseudomonadota</taxon>
        <taxon>Gammaproteobacteria</taxon>
        <taxon>Enterobacterales</taxon>
        <taxon>Enterobacteriaceae</taxon>
        <taxon>Klebsiella/Raoultella group</taxon>
        <taxon>Klebsiella</taxon>
    </lineage>
</organism>
<dbReference type="InterPro" id="IPR012334">
    <property type="entry name" value="Pectin_lyas_fold"/>
</dbReference>
<sequence length="595" mass="66175">MRRRDLLRSIALSPLVLSVPSKGKEGFKPETAPIECPDNKNSVTPEMFGARPDGIFNNKEAIEKALRYAYLNGMSCTFLKGMYYSDDISLNVPVKINITSGSYLNFELSIAGSLFSAESNSRIKQGWKSFSTGTNTFSNKNLKINKGDVVSVSLDYQHGGSSQFGNENGIDILNVIDVNESNFIVKNGTRFPYTYPIISKLKSVVAFKGGLHKGSYTIAGNFTSKFSSGDVIRIENVDGTDSVGSGKNYFEYVKIKSIDENHLILSSRTIYSHLNPWLIRTSFLNEVDVTGQGRIKKLVLRNINDLKVSSLSIDRLIISNCYGINVNNLNLTGLSEPSTVNITYCFGKSIVQNLKIANSESSSDNSSLKVMSSPQIVLSNIVISDSNSYSNKQSNYSLFVDALYTPYSCWNDNIILSNIICERPRSNFKRGIWFYGLRNSVIESIVGADVFLQGSVDCFFNNFNISEYKLETKDLVRCNLSFKCQNAIIRGGIGNMLKLDFGGPSSDDSPVNGYCCKFTKGTVNPETGTRYIRGDNNHLNFNNLTRQYNGNGIEIEFQNDLTIESMNVSFLKVKNHLNIGKEVSNVYVKSDFQKI</sequence>
<name>A0ABU9P2M1_9ENTR</name>
<reference evidence="1 2" key="1">
    <citation type="submission" date="2024-04" db="EMBL/GenBank/DDBJ databases">
        <title>Draft genome assemblies of urinary isolates.</title>
        <authorList>
            <person name="Appleberry H."/>
            <person name="Kula A."/>
            <person name="Wolfe A.J."/>
            <person name="Putonti C."/>
        </authorList>
    </citation>
    <scope>NUCLEOTIDE SEQUENCE [LARGE SCALE GENOMIC DNA]</scope>
    <source>
        <strain evidence="1 2">UMB12529</strain>
    </source>
</reference>
<dbReference type="Gene3D" id="2.160.20.10">
    <property type="entry name" value="Single-stranded right-handed beta-helix, Pectin lyase-like"/>
    <property type="match status" value="1"/>
</dbReference>
<dbReference type="RefSeq" id="WP_256660746.1">
    <property type="nucleotide sequence ID" value="NZ_CABGKG010000013.1"/>
</dbReference>
<dbReference type="EMBL" id="JBCGEM010000011">
    <property type="protein sequence ID" value="MEM0625218.1"/>
    <property type="molecule type" value="Genomic_DNA"/>
</dbReference>
<evidence type="ECO:0000313" key="1">
    <source>
        <dbReference type="EMBL" id="MEM0625218.1"/>
    </source>
</evidence>
<accession>A0ABU9P2M1</accession>